<organism evidence="1 2">
    <name type="scientific">Agrobacterium tomkonis CFBP 6623</name>
    <dbReference type="NCBI Taxonomy" id="1183432"/>
    <lineage>
        <taxon>Bacteria</taxon>
        <taxon>Pseudomonadati</taxon>
        <taxon>Pseudomonadota</taxon>
        <taxon>Alphaproteobacteria</taxon>
        <taxon>Hyphomicrobiales</taxon>
        <taxon>Rhizobiaceae</taxon>
        <taxon>Rhizobium/Agrobacterium group</taxon>
        <taxon>Agrobacterium</taxon>
        <taxon>Agrobacterium tumefaciens complex</taxon>
    </lineage>
</organism>
<keyword evidence="2" id="KW-1185">Reference proteome</keyword>
<gene>
    <name evidence="1" type="ORF">AGR3A_Cc440035</name>
</gene>
<evidence type="ECO:0000313" key="1">
    <source>
        <dbReference type="EMBL" id="CUX39859.1"/>
    </source>
</evidence>
<dbReference type="STRING" id="1183432.AGR3A_Cc440035"/>
<accession>A0A1S7QP00</accession>
<protein>
    <submittedName>
        <fullName evidence="1">Uncharacterized protein</fullName>
    </submittedName>
</protein>
<dbReference type="Proteomes" id="UP000191988">
    <property type="component" value="Unassembled WGS sequence"/>
</dbReference>
<sequence>MKLTDNWEEEYCQSNRATLGGGVRRFDGLNIQDISSKNRHFIAAQHCIKRIAIFWRLEACPLTA</sequence>
<proteinExistence type="predicted"/>
<dbReference type="EMBL" id="FBWK01000039">
    <property type="protein sequence ID" value="CUX39859.1"/>
    <property type="molecule type" value="Genomic_DNA"/>
</dbReference>
<dbReference type="AlphaFoldDB" id="A0A1S7QP00"/>
<name>A0A1S7QP00_9HYPH</name>
<reference evidence="2" key="1">
    <citation type="submission" date="2016-01" db="EMBL/GenBank/DDBJ databases">
        <authorList>
            <person name="Regsiter A."/>
            <person name="william w."/>
        </authorList>
    </citation>
    <scope>NUCLEOTIDE SEQUENCE [LARGE SCALE GENOMIC DNA]</scope>
    <source>
        <strain evidence="2">CFBP 6623</strain>
    </source>
</reference>
<evidence type="ECO:0000313" key="2">
    <source>
        <dbReference type="Proteomes" id="UP000191988"/>
    </source>
</evidence>